<dbReference type="InterPro" id="IPR002104">
    <property type="entry name" value="Integrase_catalytic"/>
</dbReference>
<dbReference type="PROSITE" id="PS51898">
    <property type="entry name" value="TYR_RECOMBINASE"/>
    <property type="match status" value="1"/>
</dbReference>
<gene>
    <name evidence="3" type="ORF">OCV88_08490</name>
</gene>
<dbReference type="RefSeq" id="WP_262591136.1">
    <property type="nucleotide sequence ID" value="NZ_JAOQJQ010000003.1"/>
</dbReference>
<accession>A0ABT2TJH3</accession>
<dbReference type="EMBL" id="JAOQJQ010000003">
    <property type="protein sequence ID" value="MCU6762368.1"/>
    <property type="molecule type" value="Genomic_DNA"/>
</dbReference>
<comment type="caution">
    <text evidence="3">The sequence shown here is derived from an EMBL/GenBank/DDBJ whole genome shotgun (WGS) entry which is preliminary data.</text>
</comment>
<dbReference type="Gene3D" id="1.10.443.10">
    <property type="entry name" value="Intergrase catalytic core"/>
    <property type="match status" value="1"/>
</dbReference>
<evidence type="ECO:0000313" key="4">
    <source>
        <dbReference type="Proteomes" id="UP001652442"/>
    </source>
</evidence>
<dbReference type="Proteomes" id="UP001652442">
    <property type="component" value="Unassembled WGS sequence"/>
</dbReference>
<feature type="domain" description="Tyr recombinase" evidence="2">
    <location>
        <begin position="2"/>
        <end position="178"/>
    </location>
</feature>
<sequence length="210" mass="24284">MRPKLYVPSEKEIQRLMDYVNNTEMEIPILLAAFAPMRRGEIAALDSDHIQGNIVHAEYSMALNENNNWIKKSPKSLSGNRYIEFPDFVIEKLKGINGQITLLRQTQISDRFIDIIKRSGLPKFRFHDLRHYSASIQHALGIPDAYIMQRGGWGSDAVLKNVYRHVLEDKAEQMNQIANGYFESLCNTKYNTKKTKPLKIQGFYYADNRT</sequence>
<dbReference type="SUPFAM" id="SSF56349">
    <property type="entry name" value="DNA breaking-rejoining enzymes"/>
    <property type="match status" value="1"/>
</dbReference>
<keyword evidence="1" id="KW-0233">DNA recombination</keyword>
<reference evidence="3 4" key="1">
    <citation type="journal article" date="2021" name="ISME Commun">
        <title>Automated analysis of genomic sequences facilitates high-throughput and comprehensive description of bacteria.</title>
        <authorList>
            <person name="Hitch T.C.A."/>
        </authorList>
    </citation>
    <scope>NUCLEOTIDE SEQUENCE [LARGE SCALE GENOMIC DNA]</scope>
    <source>
        <strain evidence="3 4">Sanger_109</strain>
    </source>
</reference>
<evidence type="ECO:0000256" key="1">
    <source>
        <dbReference type="ARBA" id="ARBA00023172"/>
    </source>
</evidence>
<proteinExistence type="predicted"/>
<organism evidence="3 4">
    <name type="scientific">Brotonthovivens ammoniilytica</name>
    <dbReference type="NCBI Taxonomy" id="2981725"/>
    <lineage>
        <taxon>Bacteria</taxon>
        <taxon>Bacillati</taxon>
        <taxon>Bacillota</taxon>
        <taxon>Clostridia</taxon>
        <taxon>Lachnospirales</taxon>
        <taxon>Lachnospiraceae</taxon>
        <taxon>Brotonthovivens</taxon>
    </lineage>
</organism>
<keyword evidence="4" id="KW-1185">Reference proteome</keyword>
<evidence type="ECO:0000313" key="3">
    <source>
        <dbReference type="EMBL" id="MCU6762368.1"/>
    </source>
</evidence>
<protein>
    <submittedName>
        <fullName evidence="3">Site-specific integrase</fullName>
    </submittedName>
</protein>
<dbReference type="CDD" id="cd01189">
    <property type="entry name" value="INT_ICEBs1_C_like"/>
    <property type="match status" value="1"/>
</dbReference>
<dbReference type="Pfam" id="PF00589">
    <property type="entry name" value="Phage_integrase"/>
    <property type="match status" value="1"/>
</dbReference>
<dbReference type="InterPro" id="IPR011010">
    <property type="entry name" value="DNA_brk_join_enz"/>
</dbReference>
<dbReference type="InterPro" id="IPR013762">
    <property type="entry name" value="Integrase-like_cat_sf"/>
</dbReference>
<evidence type="ECO:0000259" key="2">
    <source>
        <dbReference type="PROSITE" id="PS51898"/>
    </source>
</evidence>
<name>A0ABT2TJH3_9FIRM</name>